<feature type="transmembrane region" description="Helical" evidence="8">
    <location>
        <begin position="164"/>
        <end position="184"/>
    </location>
</feature>
<reference evidence="9" key="1">
    <citation type="submission" date="2021-11" db="EMBL/GenBank/DDBJ databases">
        <authorList>
            <person name="Schell T."/>
        </authorList>
    </citation>
    <scope>NUCLEOTIDE SEQUENCE</scope>
    <source>
        <strain evidence="9">M5</strain>
    </source>
</reference>
<evidence type="ECO:0000313" key="10">
    <source>
        <dbReference type="Proteomes" id="UP000789390"/>
    </source>
</evidence>
<dbReference type="Proteomes" id="UP000789390">
    <property type="component" value="Unassembled WGS sequence"/>
</dbReference>
<evidence type="ECO:0000256" key="4">
    <source>
        <dbReference type="ARBA" id="ARBA00022692"/>
    </source>
</evidence>
<evidence type="ECO:0008006" key="11">
    <source>
        <dbReference type="Google" id="ProtNLM"/>
    </source>
</evidence>
<evidence type="ECO:0000256" key="1">
    <source>
        <dbReference type="ARBA" id="ARBA00004477"/>
    </source>
</evidence>
<keyword evidence="7 8" id="KW-0472">Membrane</keyword>
<dbReference type="GO" id="GO:0005789">
    <property type="term" value="C:endoplasmic reticulum membrane"/>
    <property type="evidence" value="ECO:0007669"/>
    <property type="project" value="UniProtKB-SubCell"/>
</dbReference>
<dbReference type="Pfam" id="PF08449">
    <property type="entry name" value="UAA"/>
    <property type="match status" value="1"/>
</dbReference>
<feature type="transmembrane region" description="Helical" evidence="8">
    <location>
        <begin position="234"/>
        <end position="253"/>
    </location>
</feature>
<dbReference type="AlphaFoldDB" id="A0A8J2RRE7"/>
<organism evidence="9 10">
    <name type="scientific">Daphnia galeata</name>
    <dbReference type="NCBI Taxonomy" id="27404"/>
    <lineage>
        <taxon>Eukaryota</taxon>
        <taxon>Metazoa</taxon>
        <taxon>Ecdysozoa</taxon>
        <taxon>Arthropoda</taxon>
        <taxon>Crustacea</taxon>
        <taxon>Branchiopoda</taxon>
        <taxon>Diplostraca</taxon>
        <taxon>Cladocera</taxon>
        <taxon>Anomopoda</taxon>
        <taxon>Daphniidae</taxon>
        <taxon>Daphnia</taxon>
    </lineage>
</organism>
<sequence length="317" mass="35571">MALDKRFLLYASGIFICYFYFGILQERITRGKYGEGETQEKFTYTLALVFVQCVVNFAYAKIMLSTVMKQGEDKTSRMYYASSALTYLLAMVCSNMALQWVNYPTQVVGKSCKPIPVMILGVLFGNKSYPMAKYLFILTVVLGVAMFMYKDKPVSAKQEVDSGIGIGEILLILSLIMDGLTGAIQERMKTEYQSKSGHMMLYMNLWSVGYLAFALLITGEMFDFAGFISRHPFVLWDLTTFSIASALGQFFIFRMIADYGALPCSIVTTTRKFFTVMASVLYFGNQLSGRQWTGAVLVFAGLTMDSVYGKKKAPKKS</sequence>
<comment type="subcellular location">
    <subcellularLocation>
        <location evidence="1">Endoplasmic reticulum membrane</location>
        <topology evidence="1">Multi-pass membrane protein</topology>
    </subcellularLocation>
</comment>
<comment type="caution">
    <text evidence="9">The sequence shown here is derived from an EMBL/GenBank/DDBJ whole genome shotgun (WGS) entry which is preliminary data.</text>
</comment>
<dbReference type="InterPro" id="IPR037185">
    <property type="entry name" value="EmrE-like"/>
</dbReference>
<dbReference type="PANTHER" id="PTHR10778:SF10">
    <property type="entry name" value="SOLUTE CARRIER FAMILY 35 MEMBER B1"/>
    <property type="match status" value="1"/>
</dbReference>
<keyword evidence="10" id="KW-1185">Reference proteome</keyword>
<keyword evidence="5" id="KW-0256">Endoplasmic reticulum</keyword>
<dbReference type="GO" id="GO:0005460">
    <property type="term" value="F:UDP-glucose transmembrane transporter activity"/>
    <property type="evidence" value="ECO:0007669"/>
    <property type="project" value="TreeGrafter"/>
</dbReference>
<keyword evidence="3" id="KW-0813">Transport</keyword>
<dbReference type="SUPFAM" id="SSF103481">
    <property type="entry name" value="Multidrug resistance efflux transporter EmrE"/>
    <property type="match status" value="2"/>
</dbReference>
<dbReference type="EMBL" id="CAKKLH010000257">
    <property type="protein sequence ID" value="CAH0107172.1"/>
    <property type="molecule type" value="Genomic_DNA"/>
</dbReference>
<feature type="transmembrane region" description="Helical" evidence="8">
    <location>
        <begin position="79"/>
        <end position="101"/>
    </location>
</feature>
<evidence type="ECO:0000256" key="5">
    <source>
        <dbReference type="ARBA" id="ARBA00022824"/>
    </source>
</evidence>
<keyword evidence="6 8" id="KW-1133">Transmembrane helix</keyword>
<keyword evidence="4 8" id="KW-0812">Transmembrane</keyword>
<gene>
    <name evidence="9" type="ORF">DGAL_LOCUS10463</name>
</gene>
<dbReference type="OrthoDB" id="78344at2759"/>
<dbReference type="GO" id="GO:0000139">
    <property type="term" value="C:Golgi membrane"/>
    <property type="evidence" value="ECO:0007669"/>
    <property type="project" value="TreeGrafter"/>
</dbReference>
<accession>A0A8J2RRE7</accession>
<comment type="similarity">
    <text evidence="2">Belongs to the nucleotide-sugar transporter family. SLC35B subfamily.</text>
</comment>
<feature type="transmembrane region" description="Helical" evidence="8">
    <location>
        <begin position="7"/>
        <end position="24"/>
    </location>
</feature>
<protein>
    <recommendedName>
        <fullName evidence="11">EOG090X05CU</fullName>
    </recommendedName>
</protein>
<evidence type="ECO:0000256" key="8">
    <source>
        <dbReference type="SAM" id="Phobius"/>
    </source>
</evidence>
<feature type="transmembrane region" description="Helical" evidence="8">
    <location>
        <begin position="205"/>
        <end position="228"/>
    </location>
</feature>
<evidence type="ECO:0000256" key="6">
    <source>
        <dbReference type="ARBA" id="ARBA00022989"/>
    </source>
</evidence>
<feature type="transmembrane region" description="Helical" evidence="8">
    <location>
        <begin position="44"/>
        <end position="67"/>
    </location>
</feature>
<evidence type="ECO:0000256" key="3">
    <source>
        <dbReference type="ARBA" id="ARBA00022448"/>
    </source>
</evidence>
<evidence type="ECO:0000313" key="9">
    <source>
        <dbReference type="EMBL" id="CAH0107172.1"/>
    </source>
</evidence>
<dbReference type="GO" id="GO:0005459">
    <property type="term" value="F:UDP-galactose transmembrane transporter activity"/>
    <property type="evidence" value="ECO:0007669"/>
    <property type="project" value="TreeGrafter"/>
</dbReference>
<feature type="transmembrane region" description="Helical" evidence="8">
    <location>
        <begin position="289"/>
        <end position="308"/>
    </location>
</feature>
<evidence type="ECO:0000256" key="7">
    <source>
        <dbReference type="ARBA" id="ARBA00023136"/>
    </source>
</evidence>
<evidence type="ECO:0000256" key="2">
    <source>
        <dbReference type="ARBA" id="ARBA00010694"/>
    </source>
</evidence>
<feature type="transmembrane region" description="Helical" evidence="8">
    <location>
        <begin position="131"/>
        <end position="149"/>
    </location>
</feature>
<dbReference type="InterPro" id="IPR013657">
    <property type="entry name" value="SCL35B1-4/HUT1"/>
</dbReference>
<proteinExistence type="inferred from homology"/>
<dbReference type="PANTHER" id="PTHR10778">
    <property type="entry name" value="SOLUTE CARRIER FAMILY 35 MEMBER B"/>
    <property type="match status" value="1"/>
</dbReference>
<name>A0A8J2RRE7_9CRUS</name>